<dbReference type="CDD" id="cd00519">
    <property type="entry name" value="Lipase_3"/>
    <property type="match status" value="1"/>
</dbReference>
<protein>
    <submittedName>
        <fullName evidence="3">Alpha/beta-hydrolase</fullName>
    </submittedName>
</protein>
<organism evidence="3 4">
    <name type="scientific">Basidiobolus meristosporus CBS 931.73</name>
    <dbReference type="NCBI Taxonomy" id="1314790"/>
    <lineage>
        <taxon>Eukaryota</taxon>
        <taxon>Fungi</taxon>
        <taxon>Fungi incertae sedis</taxon>
        <taxon>Zoopagomycota</taxon>
        <taxon>Entomophthoromycotina</taxon>
        <taxon>Basidiobolomycetes</taxon>
        <taxon>Basidiobolales</taxon>
        <taxon>Basidiobolaceae</taxon>
        <taxon>Basidiobolus</taxon>
    </lineage>
</organism>
<name>A0A1Y1XSB4_9FUNG</name>
<feature type="chain" id="PRO_5012033579" evidence="1">
    <location>
        <begin position="17"/>
        <end position="330"/>
    </location>
</feature>
<proteinExistence type="predicted"/>
<feature type="domain" description="Fungal lipase-type" evidence="2">
    <location>
        <begin position="99"/>
        <end position="262"/>
    </location>
</feature>
<dbReference type="InterPro" id="IPR002921">
    <property type="entry name" value="Fungal_lipase-type"/>
</dbReference>
<dbReference type="InParanoid" id="A0A1Y1XSB4"/>
<dbReference type="AlphaFoldDB" id="A0A1Y1XSB4"/>
<gene>
    <name evidence="3" type="ORF">K493DRAFT_306509</name>
</gene>
<dbReference type="InterPro" id="IPR029058">
    <property type="entry name" value="AB_hydrolase_fold"/>
</dbReference>
<feature type="signal peptide" evidence="1">
    <location>
        <begin position="1"/>
        <end position="16"/>
    </location>
</feature>
<evidence type="ECO:0000313" key="4">
    <source>
        <dbReference type="Proteomes" id="UP000193498"/>
    </source>
</evidence>
<dbReference type="GO" id="GO:0006629">
    <property type="term" value="P:lipid metabolic process"/>
    <property type="evidence" value="ECO:0007669"/>
    <property type="project" value="InterPro"/>
</dbReference>
<dbReference type="Gene3D" id="3.40.50.1820">
    <property type="entry name" value="alpha/beta hydrolase"/>
    <property type="match status" value="1"/>
</dbReference>
<reference evidence="3 4" key="1">
    <citation type="submission" date="2016-07" db="EMBL/GenBank/DDBJ databases">
        <title>Pervasive Adenine N6-methylation of Active Genes in Fungi.</title>
        <authorList>
            <consortium name="DOE Joint Genome Institute"/>
            <person name="Mondo S.J."/>
            <person name="Dannebaum R.O."/>
            <person name="Kuo R.C."/>
            <person name="Labutti K."/>
            <person name="Haridas S."/>
            <person name="Kuo A."/>
            <person name="Salamov A."/>
            <person name="Ahrendt S.R."/>
            <person name="Lipzen A."/>
            <person name="Sullivan W."/>
            <person name="Andreopoulos W.B."/>
            <person name="Clum A."/>
            <person name="Lindquist E."/>
            <person name="Daum C."/>
            <person name="Ramamoorthy G.K."/>
            <person name="Gryganskyi A."/>
            <person name="Culley D."/>
            <person name="Magnuson J.K."/>
            <person name="James T.Y."/>
            <person name="O'Malley M.A."/>
            <person name="Stajich J.E."/>
            <person name="Spatafora J.W."/>
            <person name="Visel A."/>
            <person name="Grigoriev I.V."/>
        </authorList>
    </citation>
    <scope>NUCLEOTIDE SEQUENCE [LARGE SCALE GENOMIC DNA]</scope>
    <source>
        <strain evidence="3 4">CBS 931.73</strain>
    </source>
</reference>
<dbReference type="GO" id="GO:0016787">
    <property type="term" value="F:hydrolase activity"/>
    <property type="evidence" value="ECO:0007669"/>
    <property type="project" value="UniProtKB-KW"/>
</dbReference>
<accession>A0A1Y1XSB4</accession>
<dbReference type="InterPro" id="IPR051218">
    <property type="entry name" value="Sec_MonoDiacylglyc_Lipase"/>
</dbReference>
<dbReference type="STRING" id="1314790.A0A1Y1XSB4"/>
<dbReference type="Proteomes" id="UP000193498">
    <property type="component" value="Unassembled WGS sequence"/>
</dbReference>
<sequence>MLSKSFCLLFLGAAAAFPWSDPSSNSAADAYKAIDSDTLAMLKTSARYSAVAYCTEDQIMNWSCGHRCTGSLNVTTYFQNSTTEMAGYIGYNEQDKQIVVSYRGTSNLENWILDFDFIPKSFVYPKEYPNTRVHRGFYEAANSVSAQVKTGLAKTLSIIGSKSSDYELLVTGHSLGAAAATLAALDIKQIYLNPEHEDSFEPELLSVVDVSRIRLHNYGSPRVGDEAFAKLAYSTITNGEEDYQKLCRVTNQNDIVPRVPPEAFGYLHTPHEIWINYDEVTVDCHDIVNGTFIEDKHCNAGQFPMSILAHIKYWDVQFGPGCGSELYKLI</sequence>
<keyword evidence="3" id="KW-0378">Hydrolase</keyword>
<evidence type="ECO:0000259" key="2">
    <source>
        <dbReference type="Pfam" id="PF01764"/>
    </source>
</evidence>
<evidence type="ECO:0000256" key="1">
    <source>
        <dbReference type="SAM" id="SignalP"/>
    </source>
</evidence>
<dbReference type="EMBL" id="MCFE01000518">
    <property type="protein sequence ID" value="ORX88575.1"/>
    <property type="molecule type" value="Genomic_DNA"/>
</dbReference>
<dbReference type="PANTHER" id="PTHR45856:SF25">
    <property type="entry name" value="FUNGAL LIPASE-LIKE DOMAIN-CONTAINING PROTEIN"/>
    <property type="match status" value="1"/>
</dbReference>
<dbReference type="OrthoDB" id="438440at2759"/>
<comment type="caution">
    <text evidence="3">The sequence shown here is derived from an EMBL/GenBank/DDBJ whole genome shotgun (WGS) entry which is preliminary data.</text>
</comment>
<dbReference type="PANTHER" id="PTHR45856">
    <property type="entry name" value="ALPHA/BETA-HYDROLASES SUPERFAMILY PROTEIN"/>
    <property type="match status" value="1"/>
</dbReference>
<keyword evidence="4" id="KW-1185">Reference proteome</keyword>
<keyword evidence="1" id="KW-0732">Signal</keyword>
<evidence type="ECO:0000313" key="3">
    <source>
        <dbReference type="EMBL" id="ORX88575.1"/>
    </source>
</evidence>
<dbReference type="SUPFAM" id="SSF53474">
    <property type="entry name" value="alpha/beta-Hydrolases"/>
    <property type="match status" value="1"/>
</dbReference>
<dbReference type="Pfam" id="PF01764">
    <property type="entry name" value="Lipase_3"/>
    <property type="match status" value="1"/>
</dbReference>